<dbReference type="Proteomes" id="UP000042527">
    <property type="component" value="Unassembled WGS sequence"/>
</dbReference>
<keyword evidence="2" id="KW-1185">Reference proteome</keyword>
<organism evidence="1 2">
    <name type="scientific">Treponema phagedenis</name>
    <dbReference type="NCBI Taxonomy" id="162"/>
    <lineage>
        <taxon>Bacteria</taxon>
        <taxon>Pseudomonadati</taxon>
        <taxon>Spirochaetota</taxon>
        <taxon>Spirochaetia</taxon>
        <taxon>Spirochaetales</taxon>
        <taxon>Treponemataceae</taxon>
        <taxon>Treponema</taxon>
    </lineage>
</organism>
<dbReference type="AlphaFoldDB" id="A0A0B7GV14"/>
<name>A0A0B7GV14_TREPH</name>
<reference evidence="2" key="1">
    <citation type="submission" date="2015-01" db="EMBL/GenBank/DDBJ databases">
        <authorList>
            <person name="Manzoor Shahid"/>
            <person name="Zubair Saima"/>
        </authorList>
    </citation>
    <scope>NUCLEOTIDE SEQUENCE [LARGE SCALE GENOMIC DNA]</scope>
    <source>
        <strain evidence="2">V1</strain>
    </source>
</reference>
<accession>A0A0B7GV14</accession>
<proteinExistence type="predicted"/>
<dbReference type="RefSeq" id="WP_269410050.1">
    <property type="nucleotide sequence ID" value="NZ_CDNC01000024.1"/>
</dbReference>
<protein>
    <submittedName>
        <fullName evidence="1">Uncharacterized protein</fullName>
    </submittedName>
</protein>
<dbReference type="GeneID" id="80426768"/>
<evidence type="ECO:0000313" key="1">
    <source>
        <dbReference type="EMBL" id="CEM62353.1"/>
    </source>
</evidence>
<sequence length="43" mass="5156">MLVNENGMEYIAEIHWYQCKNIGKVELKRKRIIKVIHEGSKQK</sequence>
<dbReference type="EMBL" id="CDNC01000024">
    <property type="protein sequence ID" value="CEM62353.1"/>
    <property type="molecule type" value="Genomic_DNA"/>
</dbReference>
<evidence type="ECO:0000313" key="2">
    <source>
        <dbReference type="Proteomes" id="UP000042527"/>
    </source>
</evidence>
<gene>
    <name evidence="1" type="ORF">TPHV1_300004</name>
</gene>